<evidence type="ECO:0000256" key="1">
    <source>
        <dbReference type="SAM" id="SignalP"/>
    </source>
</evidence>
<proteinExistence type="predicted"/>
<evidence type="ECO:0000313" key="2">
    <source>
        <dbReference type="EMBL" id="KAF3946979.1"/>
    </source>
</evidence>
<sequence length="82" mass="9163">MAVLFPLFVLAAACSGAEQDNFYRRNHFYFENKLRPELALIRKVQNLSLLQPISKPCSLNCAIAAATKTLVTSHRCRTGHVS</sequence>
<dbReference type="AlphaFoldDB" id="A0A8J4VEE6"/>
<gene>
    <name evidence="2" type="ORF">CMV_026825</name>
</gene>
<dbReference type="Proteomes" id="UP000737018">
    <property type="component" value="Unassembled WGS sequence"/>
</dbReference>
<feature type="signal peptide" evidence="1">
    <location>
        <begin position="1"/>
        <end position="19"/>
    </location>
</feature>
<evidence type="ECO:0008006" key="4">
    <source>
        <dbReference type="Google" id="ProtNLM"/>
    </source>
</evidence>
<comment type="caution">
    <text evidence="2">The sequence shown here is derived from an EMBL/GenBank/DDBJ whole genome shotgun (WGS) entry which is preliminary data.</text>
</comment>
<dbReference type="EMBL" id="JRKL02008328">
    <property type="protein sequence ID" value="KAF3946979.1"/>
    <property type="molecule type" value="Genomic_DNA"/>
</dbReference>
<name>A0A8J4VEE6_9ROSI</name>
<accession>A0A8J4VEE6</accession>
<reference evidence="2" key="1">
    <citation type="submission" date="2020-03" db="EMBL/GenBank/DDBJ databases">
        <title>Castanea mollissima Vanexum genome sequencing.</title>
        <authorList>
            <person name="Staton M."/>
        </authorList>
    </citation>
    <scope>NUCLEOTIDE SEQUENCE</scope>
    <source>
        <tissue evidence="2">Leaf</tissue>
    </source>
</reference>
<keyword evidence="1" id="KW-0732">Signal</keyword>
<feature type="chain" id="PRO_5035224851" description="Secreted protein" evidence="1">
    <location>
        <begin position="20"/>
        <end position="82"/>
    </location>
</feature>
<protein>
    <recommendedName>
        <fullName evidence="4">Secreted protein</fullName>
    </recommendedName>
</protein>
<keyword evidence="3" id="KW-1185">Reference proteome</keyword>
<evidence type="ECO:0000313" key="3">
    <source>
        <dbReference type="Proteomes" id="UP000737018"/>
    </source>
</evidence>
<organism evidence="2 3">
    <name type="scientific">Castanea mollissima</name>
    <name type="common">Chinese chestnut</name>
    <dbReference type="NCBI Taxonomy" id="60419"/>
    <lineage>
        <taxon>Eukaryota</taxon>
        <taxon>Viridiplantae</taxon>
        <taxon>Streptophyta</taxon>
        <taxon>Embryophyta</taxon>
        <taxon>Tracheophyta</taxon>
        <taxon>Spermatophyta</taxon>
        <taxon>Magnoliopsida</taxon>
        <taxon>eudicotyledons</taxon>
        <taxon>Gunneridae</taxon>
        <taxon>Pentapetalae</taxon>
        <taxon>rosids</taxon>
        <taxon>fabids</taxon>
        <taxon>Fagales</taxon>
        <taxon>Fagaceae</taxon>
        <taxon>Castanea</taxon>
    </lineage>
</organism>